<keyword evidence="7" id="KW-1185">Reference proteome</keyword>
<dbReference type="SUPFAM" id="SSF49899">
    <property type="entry name" value="Concanavalin A-like lectins/glucanases"/>
    <property type="match status" value="1"/>
</dbReference>
<evidence type="ECO:0000313" key="7">
    <source>
        <dbReference type="Proteomes" id="UP001479436"/>
    </source>
</evidence>
<dbReference type="Gene3D" id="2.60.120.920">
    <property type="match status" value="1"/>
</dbReference>
<reference evidence="6 7" key="1">
    <citation type="submission" date="2023-04" db="EMBL/GenBank/DDBJ databases">
        <title>Genome of Basidiobolus ranarum AG-B5.</title>
        <authorList>
            <person name="Stajich J.E."/>
            <person name="Carter-House D."/>
            <person name="Gryganskyi A."/>
        </authorList>
    </citation>
    <scope>NUCLEOTIDE SEQUENCE [LARGE SCALE GENOMIC DNA]</scope>
    <source>
        <strain evidence="6 7">AG-B5</strain>
    </source>
</reference>
<dbReference type="InterPro" id="IPR043136">
    <property type="entry name" value="B30.2/SPRY_sf"/>
</dbReference>
<evidence type="ECO:0000256" key="2">
    <source>
        <dbReference type="ARBA" id="ARBA00022692"/>
    </source>
</evidence>
<dbReference type="PANTHER" id="PTHR12864">
    <property type="entry name" value="RAN BINDING PROTEIN 9-RELATED"/>
    <property type="match status" value="1"/>
</dbReference>
<evidence type="ECO:0000256" key="4">
    <source>
        <dbReference type="ARBA" id="ARBA00023136"/>
    </source>
</evidence>
<dbReference type="InterPro" id="IPR035780">
    <property type="entry name" value="SPRY_Ssh4-like"/>
</dbReference>
<dbReference type="CDD" id="cd12910">
    <property type="entry name" value="SPRY_SSH4_like"/>
    <property type="match status" value="1"/>
</dbReference>
<dbReference type="Proteomes" id="UP001479436">
    <property type="component" value="Unassembled WGS sequence"/>
</dbReference>
<proteinExistence type="predicted"/>
<evidence type="ECO:0000259" key="5">
    <source>
        <dbReference type="PROSITE" id="PS50188"/>
    </source>
</evidence>
<dbReference type="SMART" id="SM00449">
    <property type="entry name" value="SPRY"/>
    <property type="match status" value="1"/>
</dbReference>
<feature type="domain" description="B30.2/SPRY" evidence="5">
    <location>
        <begin position="117"/>
        <end position="304"/>
    </location>
</feature>
<dbReference type="InterPro" id="IPR003877">
    <property type="entry name" value="SPRY_dom"/>
</dbReference>
<dbReference type="InterPro" id="IPR013320">
    <property type="entry name" value="ConA-like_dom_sf"/>
</dbReference>
<keyword evidence="2" id="KW-0812">Transmembrane</keyword>
<protein>
    <submittedName>
        <fullName evidence="6">Protein ssh4</fullName>
    </submittedName>
</protein>
<gene>
    <name evidence="6" type="primary">ssh4_4</name>
    <name evidence="6" type="ORF">K7432_006563</name>
</gene>
<dbReference type="EMBL" id="JASJQH010000294">
    <property type="protein sequence ID" value="KAK9765250.1"/>
    <property type="molecule type" value="Genomic_DNA"/>
</dbReference>
<name>A0ABR2WUW0_9FUNG</name>
<dbReference type="InterPro" id="IPR050618">
    <property type="entry name" value="Ubq-SigPath_Reg"/>
</dbReference>
<comment type="caution">
    <text evidence="6">The sequence shown here is derived from an EMBL/GenBank/DDBJ whole genome shotgun (WGS) entry which is preliminary data.</text>
</comment>
<evidence type="ECO:0000313" key="6">
    <source>
        <dbReference type="EMBL" id="KAK9765250.1"/>
    </source>
</evidence>
<keyword evidence="3" id="KW-1133">Transmembrane helix</keyword>
<dbReference type="Pfam" id="PF00622">
    <property type="entry name" value="SPRY"/>
    <property type="match status" value="1"/>
</dbReference>
<dbReference type="PROSITE" id="PS50188">
    <property type="entry name" value="B302_SPRY"/>
    <property type="match status" value="1"/>
</dbReference>
<evidence type="ECO:0000256" key="3">
    <source>
        <dbReference type="ARBA" id="ARBA00022989"/>
    </source>
</evidence>
<accession>A0ABR2WUW0</accession>
<organism evidence="6 7">
    <name type="scientific">Basidiobolus ranarum</name>
    <dbReference type="NCBI Taxonomy" id="34480"/>
    <lineage>
        <taxon>Eukaryota</taxon>
        <taxon>Fungi</taxon>
        <taxon>Fungi incertae sedis</taxon>
        <taxon>Zoopagomycota</taxon>
        <taxon>Entomophthoromycotina</taxon>
        <taxon>Basidiobolomycetes</taxon>
        <taxon>Basidiobolales</taxon>
        <taxon>Basidiobolaceae</taxon>
        <taxon>Basidiobolus</taxon>
    </lineage>
</organism>
<sequence>MTITFSPIGLSQEIRRKFLEMMYQLHKNDRFGISKQPTEVDNTPTTVMVILLTISLSVVVLYFTFRAICLAYNDDTLYLVYDAIERFDDGEERSIRAKYPSDWNEAEQQSYQLSRAFESQYPPGSQNTEITQEQQSMMTERGVAAWELEASEDANSVVEDRTEVIFHGGEYCVQTNLPLPFRETVCYFEVKIFDKPTDTIVAIGLGTKPFPSWRLPGRNRHSVGYHSNGSRYCNDPFDGRPFGPEIHEGDVVGCGYRVQSGTIFFTHNGVKINPLVSGAHYNFFPTIGANGPCALHVNFGQMGFVFIEGNIKKWGFGPMEGSLQPPPAYDCIRESTLLASEGNIPEERLSLLQLPMVQEDTDWPTEHTASLEGESTSEETMSSRIREWHVPIYFPWEVTLPPPYTLVDNPV</sequence>
<dbReference type="InterPro" id="IPR001870">
    <property type="entry name" value="B30.2/SPRY"/>
</dbReference>
<evidence type="ECO:0000256" key="1">
    <source>
        <dbReference type="ARBA" id="ARBA00004167"/>
    </source>
</evidence>
<keyword evidence="4" id="KW-0472">Membrane</keyword>
<comment type="subcellular location">
    <subcellularLocation>
        <location evidence="1">Membrane</location>
        <topology evidence="1">Single-pass membrane protein</topology>
    </subcellularLocation>
</comment>